<dbReference type="Proteomes" id="UP001175271">
    <property type="component" value="Unassembled WGS sequence"/>
</dbReference>
<accession>A0AA39LEP3</accession>
<keyword evidence="1" id="KW-0732">Signal</keyword>
<dbReference type="EMBL" id="JAUCMV010000005">
    <property type="protein sequence ID" value="KAK0394518.1"/>
    <property type="molecule type" value="Genomic_DNA"/>
</dbReference>
<comment type="caution">
    <text evidence="2">The sequence shown here is derived from an EMBL/GenBank/DDBJ whole genome shotgun (WGS) entry which is preliminary data.</text>
</comment>
<feature type="chain" id="PRO_5041261757" evidence="1">
    <location>
        <begin position="19"/>
        <end position="128"/>
    </location>
</feature>
<proteinExistence type="predicted"/>
<keyword evidence="3" id="KW-1185">Reference proteome</keyword>
<reference evidence="2" key="1">
    <citation type="submission" date="2023-06" db="EMBL/GenBank/DDBJ databases">
        <title>Genomic analysis of the entomopathogenic nematode Steinernema hermaphroditum.</title>
        <authorList>
            <person name="Schwarz E.M."/>
            <person name="Heppert J.K."/>
            <person name="Baniya A."/>
            <person name="Schwartz H.T."/>
            <person name="Tan C.-H."/>
            <person name="Antoshechkin I."/>
            <person name="Sternberg P.W."/>
            <person name="Goodrich-Blair H."/>
            <person name="Dillman A.R."/>
        </authorList>
    </citation>
    <scope>NUCLEOTIDE SEQUENCE</scope>
    <source>
        <strain evidence="2">PS9179</strain>
        <tissue evidence="2">Whole animal</tissue>
    </source>
</reference>
<evidence type="ECO:0000256" key="1">
    <source>
        <dbReference type="SAM" id="SignalP"/>
    </source>
</evidence>
<name>A0AA39LEP3_9BILA</name>
<protein>
    <submittedName>
        <fullName evidence="2">Uncharacterized protein</fullName>
    </submittedName>
</protein>
<sequence>MNCLHVLLICGLIATGSSLLCYNDLLGTNQTPHQFTICAYTPMTNRSTGVDYENDDRVHVFNRLLHRDSMFQVNFMCMNEQINLDDDRQRNLRCYCNTNLCNTKKNFDKYITQDGAPVTHEEMRLIGL</sequence>
<feature type="signal peptide" evidence="1">
    <location>
        <begin position="1"/>
        <end position="18"/>
    </location>
</feature>
<evidence type="ECO:0000313" key="2">
    <source>
        <dbReference type="EMBL" id="KAK0394518.1"/>
    </source>
</evidence>
<gene>
    <name evidence="2" type="ORF">QR680_000785</name>
</gene>
<dbReference type="AlphaFoldDB" id="A0AA39LEP3"/>
<dbReference type="InterPro" id="IPR035291">
    <property type="entry name" value="DUF5354"/>
</dbReference>
<evidence type="ECO:0000313" key="3">
    <source>
        <dbReference type="Proteomes" id="UP001175271"/>
    </source>
</evidence>
<dbReference type="Pfam" id="PF17305">
    <property type="entry name" value="DUF5354"/>
    <property type="match status" value="1"/>
</dbReference>
<organism evidence="2 3">
    <name type="scientific">Steinernema hermaphroditum</name>
    <dbReference type="NCBI Taxonomy" id="289476"/>
    <lineage>
        <taxon>Eukaryota</taxon>
        <taxon>Metazoa</taxon>
        <taxon>Ecdysozoa</taxon>
        <taxon>Nematoda</taxon>
        <taxon>Chromadorea</taxon>
        <taxon>Rhabditida</taxon>
        <taxon>Tylenchina</taxon>
        <taxon>Panagrolaimomorpha</taxon>
        <taxon>Strongyloidoidea</taxon>
        <taxon>Steinernematidae</taxon>
        <taxon>Steinernema</taxon>
    </lineage>
</organism>